<dbReference type="SMART" id="SM00155">
    <property type="entry name" value="PLDc"/>
    <property type="match status" value="2"/>
</dbReference>
<comment type="subcellular location">
    <subcellularLocation>
        <location evidence="1">Cell membrane</location>
        <topology evidence="1">Multi-pass membrane protein</topology>
    </subcellularLocation>
</comment>
<evidence type="ECO:0000256" key="12">
    <source>
        <dbReference type="NCBIfam" id="TIGR04265"/>
    </source>
</evidence>
<evidence type="ECO:0000256" key="13">
    <source>
        <dbReference type="SAM" id="Coils"/>
    </source>
</evidence>
<keyword evidence="4 16" id="KW-0808">Transferase</keyword>
<dbReference type="Gene3D" id="3.30.870.10">
    <property type="entry name" value="Endonuclease Chain A"/>
    <property type="match status" value="2"/>
</dbReference>
<evidence type="ECO:0000256" key="6">
    <source>
        <dbReference type="ARBA" id="ARBA00022737"/>
    </source>
</evidence>
<sequence length="531" mass="61895">MSNLLPKKVKKEFRQKYEQRAKKLSRNFKDRPIVLIGILLLIQILVVMAIFIWFKDKLLNFSAPFMALLTIFMTVHIVDKDMNPAYKISWLIPIAVFPIFGSLLYLFLHTIPGNKITIENLKLNIKRTRPYLKQNEKVLKKMEEEKENFKELAQYLYNLGPYPVYDNSPVEYYSEGRYAFDEMFAELRKAKDFIYSEYFILKSGEILDQYISILKEKAREGVEVRFMFDAITMFNLPKDFEEDLTEAGIDVKVFSPVAPILSTYQNNRDHRKVLVIDNKVAFTGGINFADEYANLVNYYGNWKDNAIKIKGPAVKTMTAIFLQMWNIFKDGNKDYEKRLQEDQFEEIYSKDYIIPYSDAPGDGESLAKNVYLHMAYSAKKYIHIMSPYLILDNEMIVALTFAAKRGVDVRIIIPHIPDKKIPFAVARSHFKDLLPEGVRIYEYRPGFIHSKVMMVDGKVATVGTVNMDFRSFHLNYENGIFICGEESVFDIGEDFRNTLLISKEVSMEDYEALPIYYRLFGAFMKIFGPLM</sequence>
<feature type="transmembrane region" description="Helical" evidence="14">
    <location>
        <begin position="90"/>
        <end position="108"/>
    </location>
</feature>
<dbReference type="RefSeq" id="WP_307495030.1">
    <property type="nucleotide sequence ID" value="NZ_JAUSTN010000004.1"/>
</dbReference>
<evidence type="ECO:0000313" key="16">
    <source>
        <dbReference type="EMBL" id="MDQ0274805.1"/>
    </source>
</evidence>
<proteinExistence type="predicted"/>
<accession>A0ABU0AXU4</accession>
<evidence type="ECO:0000256" key="10">
    <source>
        <dbReference type="ARBA" id="ARBA00023209"/>
    </source>
</evidence>
<evidence type="ECO:0000256" key="2">
    <source>
        <dbReference type="ARBA" id="ARBA00022475"/>
    </source>
</evidence>
<evidence type="ECO:0000256" key="14">
    <source>
        <dbReference type="SAM" id="Phobius"/>
    </source>
</evidence>
<feature type="domain" description="PLD phosphodiesterase" evidence="15">
    <location>
        <begin position="265"/>
        <end position="292"/>
    </location>
</feature>
<dbReference type="CDD" id="cd09160">
    <property type="entry name" value="PLDc_SMU_988_like_2"/>
    <property type="match status" value="1"/>
</dbReference>
<gene>
    <name evidence="16" type="ORF">J2S72_000826</name>
</gene>
<dbReference type="NCBIfam" id="TIGR04265">
    <property type="entry name" value="bac_cardiolipin"/>
    <property type="match status" value="1"/>
</dbReference>
<dbReference type="Pfam" id="PF13396">
    <property type="entry name" value="PLDc_N"/>
    <property type="match status" value="1"/>
</dbReference>
<keyword evidence="11" id="KW-1208">Phospholipid metabolism</keyword>
<evidence type="ECO:0000256" key="3">
    <source>
        <dbReference type="ARBA" id="ARBA00022516"/>
    </source>
</evidence>
<keyword evidence="13" id="KW-0175">Coiled coil</keyword>
<evidence type="ECO:0000256" key="1">
    <source>
        <dbReference type="ARBA" id="ARBA00004651"/>
    </source>
</evidence>
<keyword evidence="6" id="KW-0677">Repeat</keyword>
<keyword evidence="5 14" id="KW-0812">Transmembrane</keyword>
<protein>
    <recommendedName>
        <fullName evidence="12">Cardiolipin synthase</fullName>
        <ecNumber evidence="12">2.7.8.-</ecNumber>
    </recommendedName>
</protein>
<keyword evidence="7 14" id="KW-1133">Transmembrane helix</keyword>
<evidence type="ECO:0000256" key="7">
    <source>
        <dbReference type="ARBA" id="ARBA00022989"/>
    </source>
</evidence>
<dbReference type="Pfam" id="PF13091">
    <property type="entry name" value="PLDc_2"/>
    <property type="match status" value="2"/>
</dbReference>
<evidence type="ECO:0000256" key="5">
    <source>
        <dbReference type="ARBA" id="ARBA00022692"/>
    </source>
</evidence>
<reference evidence="16 17" key="1">
    <citation type="submission" date="2023-07" db="EMBL/GenBank/DDBJ databases">
        <title>Genomic Encyclopedia of Type Strains, Phase IV (KMG-IV): sequencing the most valuable type-strain genomes for metagenomic binning, comparative biology and taxonomic classification.</title>
        <authorList>
            <person name="Goeker M."/>
        </authorList>
    </citation>
    <scope>NUCLEOTIDE SEQUENCE [LARGE SCALE GENOMIC DNA]</scope>
    <source>
        <strain evidence="16 17">DSM 22616</strain>
    </source>
</reference>
<keyword evidence="8" id="KW-0443">Lipid metabolism</keyword>
<dbReference type="SUPFAM" id="SSF56024">
    <property type="entry name" value="Phospholipase D/nuclease"/>
    <property type="match status" value="2"/>
</dbReference>
<evidence type="ECO:0000313" key="17">
    <source>
        <dbReference type="Proteomes" id="UP001236559"/>
    </source>
</evidence>
<dbReference type="PROSITE" id="PS50035">
    <property type="entry name" value="PLD"/>
    <property type="match status" value="2"/>
</dbReference>
<evidence type="ECO:0000256" key="11">
    <source>
        <dbReference type="ARBA" id="ARBA00023264"/>
    </source>
</evidence>
<organism evidence="16 17">
    <name type="scientific">Peptoniphilus koenoeneniae</name>
    <dbReference type="NCBI Taxonomy" id="507751"/>
    <lineage>
        <taxon>Bacteria</taxon>
        <taxon>Bacillati</taxon>
        <taxon>Bacillota</taxon>
        <taxon>Tissierellia</taxon>
        <taxon>Tissierellales</taxon>
        <taxon>Peptoniphilaceae</taxon>
        <taxon>Peptoniphilus</taxon>
    </lineage>
</organism>
<dbReference type="Proteomes" id="UP001236559">
    <property type="component" value="Unassembled WGS sequence"/>
</dbReference>
<evidence type="ECO:0000256" key="4">
    <source>
        <dbReference type="ARBA" id="ARBA00022679"/>
    </source>
</evidence>
<feature type="transmembrane region" description="Helical" evidence="14">
    <location>
        <begin position="33"/>
        <end position="54"/>
    </location>
</feature>
<keyword evidence="17" id="KW-1185">Reference proteome</keyword>
<comment type="caution">
    <text evidence="16">The sequence shown here is derived from an EMBL/GenBank/DDBJ whole genome shotgun (WGS) entry which is preliminary data.</text>
</comment>
<dbReference type="InterPro" id="IPR027379">
    <property type="entry name" value="CLS_N"/>
</dbReference>
<evidence type="ECO:0000256" key="9">
    <source>
        <dbReference type="ARBA" id="ARBA00023136"/>
    </source>
</evidence>
<keyword evidence="2" id="KW-1003">Cell membrane</keyword>
<dbReference type="GO" id="GO:0016740">
    <property type="term" value="F:transferase activity"/>
    <property type="evidence" value="ECO:0007669"/>
    <property type="project" value="UniProtKB-KW"/>
</dbReference>
<feature type="coiled-coil region" evidence="13">
    <location>
        <begin position="132"/>
        <end position="159"/>
    </location>
</feature>
<dbReference type="InterPro" id="IPR025202">
    <property type="entry name" value="PLD-like_dom"/>
</dbReference>
<dbReference type="PANTHER" id="PTHR21248">
    <property type="entry name" value="CARDIOLIPIN SYNTHASE"/>
    <property type="match status" value="1"/>
</dbReference>
<evidence type="ECO:0000259" key="15">
    <source>
        <dbReference type="PROSITE" id="PS50035"/>
    </source>
</evidence>
<keyword evidence="9 14" id="KW-0472">Membrane</keyword>
<name>A0ABU0AXU4_9FIRM</name>
<dbReference type="InterPro" id="IPR001736">
    <property type="entry name" value="PLipase_D/transphosphatidylase"/>
</dbReference>
<dbReference type="InterPro" id="IPR022924">
    <property type="entry name" value="Cardiolipin_synthase"/>
</dbReference>
<feature type="transmembrane region" description="Helical" evidence="14">
    <location>
        <begin position="60"/>
        <end position="78"/>
    </location>
</feature>
<dbReference type="PANTHER" id="PTHR21248:SF22">
    <property type="entry name" value="PHOSPHOLIPASE D"/>
    <property type="match status" value="1"/>
</dbReference>
<feature type="domain" description="PLD phosphodiesterase" evidence="15">
    <location>
        <begin position="444"/>
        <end position="471"/>
    </location>
</feature>
<keyword evidence="10" id="KW-0594">Phospholipid biosynthesis</keyword>
<dbReference type="EC" id="2.7.8.-" evidence="12"/>
<evidence type="ECO:0000256" key="8">
    <source>
        <dbReference type="ARBA" id="ARBA00023098"/>
    </source>
</evidence>
<dbReference type="EMBL" id="JAUSTN010000004">
    <property type="protein sequence ID" value="MDQ0274805.1"/>
    <property type="molecule type" value="Genomic_DNA"/>
</dbReference>
<keyword evidence="3" id="KW-0444">Lipid biosynthesis</keyword>